<evidence type="ECO:0000259" key="1">
    <source>
        <dbReference type="Pfam" id="PF01425"/>
    </source>
</evidence>
<dbReference type="SUPFAM" id="SSF75304">
    <property type="entry name" value="Amidase signature (AS) enzymes"/>
    <property type="match status" value="1"/>
</dbReference>
<dbReference type="InterPro" id="IPR036928">
    <property type="entry name" value="AS_sf"/>
</dbReference>
<accession>A0ABU8XP35</accession>
<dbReference type="InterPro" id="IPR000120">
    <property type="entry name" value="Amidase"/>
</dbReference>
<dbReference type="Gene3D" id="3.90.1300.10">
    <property type="entry name" value="Amidase signature (AS) domain"/>
    <property type="match status" value="1"/>
</dbReference>
<keyword evidence="3" id="KW-1185">Reference proteome</keyword>
<comment type="caution">
    <text evidence="2">The sequence shown here is derived from an EMBL/GenBank/DDBJ whole genome shotgun (WGS) entry which is preliminary data.</text>
</comment>
<dbReference type="InterPro" id="IPR023631">
    <property type="entry name" value="Amidase_dom"/>
</dbReference>
<evidence type="ECO:0000313" key="2">
    <source>
        <dbReference type="EMBL" id="MEK0082796.1"/>
    </source>
</evidence>
<dbReference type="PANTHER" id="PTHR11895:SF176">
    <property type="entry name" value="AMIDASE AMID-RELATED"/>
    <property type="match status" value="1"/>
</dbReference>
<dbReference type="EMBL" id="JBBLZC010000005">
    <property type="protein sequence ID" value="MEK0082796.1"/>
    <property type="molecule type" value="Genomic_DNA"/>
</dbReference>
<dbReference type="Proteomes" id="UP001375743">
    <property type="component" value="Unassembled WGS sequence"/>
</dbReference>
<evidence type="ECO:0000313" key="3">
    <source>
        <dbReference type="Proteomes" id="UP001375743"/>
    </source>
</evidence>
<dbReference type="Pfam" id="PF01425">
    <property type="entry name" value="Amidase"/>
    <property type="match status" value="1"/>
</dbReference>
<organism evidence="2 3">
    <name type="scientific">Benzoatithermus flavus</name>
    <dbReference type="NCBI Taxonomy" id="3108223"/>
    <lineage>
        <taxon>Bacteria</taxon>
        <taxon>Pseudomonadati</taxon>
        <taxon>Pseudomonadota</taxon>
        <taxon>Alphaproteobacteria</taxon>
        <taxon>Geminicoccales</taxon>
        <taxon>Geminicoccaceae</taxon>
        <taxon>Benzoatithermus</taxon>
    </lineage>
</organism>
<gene>
    <name evidence="2" type="ORF">U1T56_06520</name>
</gene>
<dbReference type="PANTHER" id="PTHR11895">
    <property type="entry name" value="TRANSAMIDASE"/>
    <property type="match status" value="1"/>
</dbReference>
<feature type="domain" description="Amidase" evidence="1">
    <location>
        <begin position="27"/>
        <end position="452"/>
    </location>
</feature>
<reference evidence="2 3" key="1">
    <citation type="submission" date="2024-01" db="EMBL/GenBank/DDBJ databases">
        <title>Multi-omics insights into the function and evolution of sodium benzoate biodegradation pathways in Benzoatithermus flavus gen. nov., sp. nov. from hot spring.</title>
        <authorList>
            <person name="Hu C.-J."/>
            <person name="Li W.-J."/>
        </authorList>
    </citation>
    <scope>NUCLEOTIDE SEQUENCE [LARGE SCALE GENOMIC DNA]</scope>
    <source>
        <strain evidence="2 3">SYSU G07066</strain>
    </source>
</reference>
<sequence>MTAREILDLGVAELAMRIARGEIGSREATEAVLEALDGPGRALGVVARLEPERALARAEAADAARARGEALGPLHGVPLAHKDMFYRAGELAECGAALMRGHRPAVTATVLARLDAAGAIDVGRLNMVEFALGITGHNSHTGHPQNPWDRTRITGGSTSGGAAAVAARLVPATLGSDTGGSIRVPSACCGLVGIKPTYGRVSRFGCMPLSFSLDHIGPLARSAEDLALLLQAIAGHDPNDPTTSARPVPDYRAGLGEAVRGLRLAVAAEGVETEIDPEVVAVQEEALRVMADLGLSARPQTVASFKSLNALRRVIMLAECAAYHREWIATARDRYNLETANRMEPGFAFSAVDYLRAVSARATLLERFCKETFAAADLLVLPTSPVATPRIADTATGGDARFMAVANRMGALVGPFNYLGLPALNLPIGFDANGMPIGLQLVAPPFAEGLLLRMAHAFEAATGVARKRPPFTGIG</sequence>
<proteinExistence type="predicted"/>
<name>A0ABU8XP35_9PROT</name>
<dbReference type="RefSeq" id="WP_418158651.1">
    <property type="nucleotide sequence ID" value="NZ_JBBLZC010000005.1"/>
</dbReference>
<protein>
    <submittedName>
        <fullName evidence="2">Amidase</fullName>
    </submittedName>
</protein>